<proteinExistence type="predicted"/>
<dbReference type="InterPro" id="IPR036465">
    <property type="entry name" value="vWFA_dom_sf"/>
</dbReference>
<evidence type="ECO:0000259" key="2">
    <source>
        <dbReference type="PROSITE" id="PS50234"/>
    </source>
</evidence>
<dbReference type="SUPFAM" id="SSF53300">
    <property type="entry name" value="vWA-like"/>
    <property type="match status" value="1"/>
</dbReference>
<dbReference type="RefSeq" id="WP_210054898.1">
    <property type="nucleotide sequence ID" value="NZ_BAAAMH010000004.1"/>
</dbReference>
<protein>
    <submittedName>
        <fullName evidence="3">Ca-activated chloride channel family protein</fullName>
    </submittedName>
</protein>
<accession>A0ABS4Z755</accession>
<evidence type="ECO:0000313" key="3">
    <source>
        <dbReference type="EMBL" id="MBP2416873.1"/>
    </source>
</evidence>
<dbReference type="Pfam" id="PF00092">
    <property type="entry name" value="VWA"/>
    <property type="match status" value="1"/>
</dbReference>
<comment type="caution">
    <text evidence="3">The sequence shown here is derived from an EMBL/GenBank/DDBJ whole genome shotgun (WGS) entry which is preliminary data.</text>
</comment>
<reference evidence="3 4" key="1">
    <citation type="submission" date="2021-03" db="EMBL/GenBank/DDBJ databases">
        <title>Sequencing the genomes of 1000 actinobacteria strains.</title>
        <authorList>
            <person name="Klenk H.-P."/>
        </authorList>
    </citation>
    <scope>NUCLEOTIDE SEQUENCE [LARGE SCALE GENOMIC DNA]</scope>
    <source>
        <strain evidence="3 4">DSM 12936</strain>
    </source>
</reference>
<sequence length="422" mass="43846">MHLNTHLDLDVLAHETEDHVSVLVELTAPQLPTDVTRSPATLVVVLDRSGSMAGDRIEAAKTGLLALVDRLDPRDRFGLVAFDDQVQVVVPAGPLTDKLVVKQAIAAIDDGGSTDLAAGYFRGLQEARRVAGRNGATLLLVSDGHANAGVCDPTQLGDVARKAHADGITTTTLGLGLGFDERLLSAVAAGGAGNEHFARNADDAVTLVAGEVDGLLSLAAQAGALLVRTSPHVRGVRVVNELPSVAVPEGVLVELGSFYSGESRKLVLTFDVPGIPALGLAEIATLEFTYVALPALEQHTVTVPLHVNVIPGDQAAGRIPDPVVRTELAFQQAQRAKREASTALSAGDSKSARRSLRAARSALQDACAAAPAAMAAELQDELAVLTELQQQAASGDLAHAAKLSSADASYKSRTRGRTRPSA</sequence>
<dbReference type="EMBL" id="JAGIOB010000001">
    <property type="protein sequence ID" value="MBP2416873.1"/>
    <property type="molecule type" value="Genomic_DNA"/>
</dbReference>
<dbReference type="PANTHER" id="PTHR10579">
    <property type="entry name" value="CALCIUM-ACTIVATED CHLORIDE CHANNEL REGULATOR"/>
    <property type="match status" value="1"/>
</dbReference>
<dbReference type="InterPro" id="IPR051266">
    <property type="entry name" value="CLCR"/>
</dbReference>
<feature type="domain" description="VWFA" evidence="2">
    <location>
        <begin position="41"/>
        <end position="212"/>
    </location>
</feature>
<dbReference type="SMART" id="SM00327">
    <property type="entry name" value="VWA"/>
    <property type="match status" value="1"/>
</dbReference>
<gene>
    <name evidence="3" type="ORF">JOF54_001795</name>
</gene>
<feature type="region of interest" description="Disordered" evidence="1">
    <location>
        <begin position="396"/>
        <end position="422"/>
    </location>
</feature>
<keyword evidence="4" id="KW-1185">Reference proteome</keyword>
<dbReference type="Proteomes" id="UP000758168">
    <property type="component" value="Unassembled WGS sequence"/>
</dbReference>
<evidence type="ECO:0000313" key="4">
    <source>
        <dbReference type="Proteomes" id="UP000758168"/>
    </source>
</evidence>
<dbReference type="Gene3D" id="3.40.50.410">
    <property type="entry name" value="von Willebrand factor, type A domain"/>
    <property type="match status" value="1"/>
</dbReference>
<organism evidence="3 4">
    <name type="scientific">Microlunatus capsulatus</name>
    <dbReference type="NCBI Taxonomy" id="99117"/>
    <lineage>
        <taxon>Bacteria</taxon>
        <taxon>Bacillati</taxon>
        <taxon>Actinomycetota</taxon>
        <taxon>Actinomycetes</taxon>
        <taxon>Propionibacteriales</taxon>
        <taxon>Propionibacteriaceae</taxon>
        <taxon>Microlunatus</taxon>
    </lineage>
</organism>
<dbReference type="PROSITE" id="PS50234">
    <property type="entry name" value="VWFA"/>
    <property type="match status" value="1"/>
</dbReference>
<feature type="compositionally biased region" description="Basic residues" evidence="1">
    <location>
        <begin position="412"/>
        <end position="422"/>
    </location>
</feature>
<dbReference type="InterPro" id="IPR002035">
    <property type="entry name" value="VWF_A"/>
</dbReference>
<evidence type="ECO:0000256" key="1">
    <source>
        <dbReference type="SAM" id="MobiDB-lite"/>
    </source>
</evidence>
<dbReference type="PANTHER" id="PTHR10579:SF43">
    <property type="entry name" value="ZINC FINGER (C3HC4-TYPE RING FINGER) FAMILY PROTEIN"/>
    <property type="match status" value="1"/>
</dbReference>
<name>A0ABS4Z755_9ACTN</name>